<dbReference type="GO" id="GO:0016192">
    <property type="term" value="P:vesicle-mediated transport"/>
    <property type="evidence" value="ECO:0007669"/>
    <property type="project" value="UniProtKB-ARBA"/>
</dbReference>
<evidence type="ECO:0000313" key="3">
    <source>
        <dbReference type="EMBL" id="OEU18412.1"/>
    </source>
</evidence>
<protein>
    <submittedName>
        <fullName evidence="3">Sec7-domain-containing protein</fullName>
    </submittedName>
</protein>
<sequence length="1155" mass="130768">MKQIVLEIFSKPNLAQKREDILAKLATLLNPNHNQNNDAYVINSLTLVNFALETLTPDKLTNVEIGILQKDLCKYLLSWSTTHDLVILSLTMRVIFNLFQTIRNHLKVPLEVFLTSVHLRILEHSGNPEEREVALESLLEFCREPALIKDLYLNYDCDVQCTNLYANICTTLGNAAAAASDVPMNCLNVLALESLLTIIESISRRCKNHNNNIQTRFYTHSSSASVDFDDLEMSEDDLQERKRRKAALARLAKTFNTDPFTKEWINLGIELKVLEETPESVALALYTAPGLDKDELGTYMGKGPVDKYPFLHDVRLEFVKHFDFSNCGRFASALRVFLHKFRLPGEAQQIDRIMDAFSKEYYKQQGSKTVFKNSDSVFVLAFSTIMLNTDLHNPNIKNMKRMTRQQFIRNNRGINGGGDLPEAMLAWLYTDIREQELQVQREIGEFISHSDALDAEHFRGAWGDMLRKNVAAAVFTTADEARRTMFEAGVHEKDMFLVICKPALRAISSGFVRSWDDGNIVSALKGLEQMAKIATFFALDDLLNEIISFLLVQGRDYIIARVDTKKTDINGAAAYRGLLALNMGLRIVRTLFPRVRQAWPELIEVFGSLRDARALPAGLSDLDDFADSDGNVLRLSLFARNSQKRLDDNYRIKAGKKGTTKQGWTAKISPNAKILLQIAEWTEIEKFMVLGPHLRTQLVKQSLKGLLDSIDEIPMKPSPTYEQHHAFALELAARTLLESNEERAQELFPLFLTKFHSIAQKLSKLERPVPVPFLVERVVVTILRSSIHLYKMPTMRQQLRTSLSLILSFPKPFLGHIADRTACGMAIIWRSSFFFFNAPKDLKFIGDIFNTLASFQLGRGLIFDGIASTIEFTLPDSSITNILEYEEKVQETTTLSIPACVTIQRVLFMYIYGSYETDYSLAVPAMVCVEKVYKHIVQLMLINKKNDPNRDPEDLLPSVPDIDLWYNVSVAFYGMCINVDEEISKQGLEACQRHIIVSDLTEIPDNKWTNLFMYMILKQPKISSSMSRINALSTIAQLMLKLFPSMTTKESNWKALTEITKKFVVVADENMENRCSPDMLFDLTAATVTHLSDQLASPKFSSERRYCKWASASLVKVLEKNGAAGMSKVLPKKKNGVKDNDDGGDDNDDDDGDVI</sequence>
<dbReference type="Gene3D" id="1.10.220.20">
    <property type="match status" value="1"/>
</dbReference>
<dbReference type="SUPFAM" id="SSF48425">
    <property type="entry name" value="Sec7 domain"/>
    <property type="match status" value="1"/>
</dbReference>
<dbReference type="GO" id="GO:0032012">
    <property type="term" value="P:regulation of ARF protein signal transduction"/>
    <property type="evidence" value="ECO:0007669"/>
    <property type="project" value="InterPro"/>
</dbReference>
<feature type="compositionally biased region" description="Acidic residues" evidence="1">
    <location>
        <begin position="1142"/>
        <end position="1155"/>
    </location>
</feature>
<dbReference type="CDD" id="cd00171">
    <property type="entry name" value="Sec7"/>
    <property type="match status" value="1"/>
</dbReference>
<evidence type="ECO:0000259" key="2">
    <source>
        <dbReference type="PROSITE" id="PS50190"/>
    </source>
</evidence>
<evidence type="ECO:0000313" key="4">
    <source>
        <dbReference type="Proteomes" id="UP000095751"/>
    </source>
</evidence>
<dbReference type="KEGG" id="fcy:FRACYDRAFT_206929"/>
<dbReference type="EMBL" id="KV784356">
    <property type="protein sequence ID" value="OEU18412.1"/>
    <property type="molecule type" value="Genomic_DNA"/>
</dbReference>
<dbReference type="FunFam" id="1.10.1000.11:FF:000002">
    <property type="entry name" value="Cytohesin 1"/>
    <property type="match status" value="1"/>
</dbReference>
<dbReference type="GO" id="GO:0005085">
    <property type="term" value="F:guanyl-nucleotide exchange factor activity"/>
    <property type="evidence" value="ECO:0007669"/>
    <property type="project" value="InterPro"/>
</dbReference>
<organism evidence="3 4">
    <name type="scientific">Fragilariopsis cylindrus CCMP1102</name>
    <dbReference type="NCBI Taxonomy" id="635003"/>
    <lineage>
        <taxon>Eukaryota</taxon>
        <taxon>Sar</taxon>
        <taxon>Stramenopiles</taxon>
        <taxon>Ochrophyta</taxon>
        <taxon>Bacillariophyta</taxon>
        <taxon>Bacillariophyceae</taxon>
        <taxon>Bacillariophycidae</taxon>
        <taxon>Bacillariales</taxon>
        <taxon>Bacillariaceae</taxon>
        <taxon>Fragilariopsis</taxon>
    </lineage>
</organism>
<feature type="region of interest" description="Disordered" evidence="1">
    <location>
        <begin position="1128"/>
        <end position="1155"/>
    </location>
</feature>
<dbReference type="PROSITE" id="PS50190">
    <property type="entry name" value="SEC7"/>
    <property type="match status" value="1"/>
</dbReference>
<dbReference type="Gene3D" id="1.10.1000.11">
    <property type="entry name" value="Arf Nucleotide-binding Site Opener,domain 2"/>
    <property type="match status" value="1"/>
</dbReference>
<dbReference type="InterPro" id="IPR035999">
    <property type="entry name" value="Sec7_dom_sf"/>
</dbReference>
<accession>A0A1E7FJR2</accession>
<dbReference type="InterPro" id="IPR000904">
    <property type="entry name" value="Sec7_dom"/>
</dbReference>
<dbReference type="Pfam" id="PF01369">
    <property type="entry name" value="Sec7"/>
    <property type="match status" value="1"/>
</dbReference>
<name>A0A1E7FJR2_9STRA</name>
<dbReference type="AlphaFoldDB" id="A0A1E7FJR2"/>
<gene>
    <name evidence="3" type="ORF">FRACYDRAFT_206929</name>
</gene>
<dbReference type="InterPro" id="IPR016024">
    <property type="entry name" value="ARM-type_fold"/>
</dbReference>
<dbReference type="OrthoDB" id="430364at2759"/>
<feature type="domain" description="SEC7" evidence="2">
    <location>
        <begin position="237"/>
        <end position="435"/>
    </location>
</feature>
<proteinExistence type="predicted"/>
<dbReference type="SUPFAM" id="SSF48371">
    <property type="entry name" value="ARM repeat"/>
    <property type="match status" value="1"/>
</dbReference>
<reference evidence="3 4" key="1">
    <citation type="submission" date="2016-09" db="EMBL/GenBank/DDBJ databases">
        <title>Extensive genetic diversity and differential bi-allelic expression allows diatom success in the polar Southern Ocean.</title>
        <authorList>
            <consortium name="DOE Joint Genome Institute"/>
            <person name="Mock T."/>
            <person name="Otillar R.P."/>
            <person name="Strauss J."/>
            <person name="Dupont C."/>
            <person name="Frickenhaus S."/>
            <person name="Maumus F."/>
            <person name="Mcmullan M."/>
            <person name="Sanges R."/>
            <person name="Schmutz J."/>
            <person name="Toseland A."/>
            <person name="Valas R."/>
            <person name="Veluchamy A."/>
            <person name="Ward B.J."/>
            <person name="Allen A."/>
            <person name="Barry K."/>
            <person name="Falciatore A."/>
            <person name="Ferrante M."/>
            <person name="Fortunato A.E."/>
            <person name="Gloeckner G."/>
            <person name="Gruber A."/>
            <person name="Hipkin R."/>
            <person name="Janech M."/>
            <person name="Kroth P."/>
            <person name="Leese F."/>
            <person name="Lindquist E."/>
            <person name="Lyon B.R."/>
            <person name="Martin J."/>
            <person name="Mayer C."/>
            <person name="Parker M."/>
            <person name="Quesneville H."/>
            <person name="Raymond J."/>
            <person name="Uhlig C."/>
            <person name="Valentin K.U."/>
            <person name="Worden A.Z."/>
            <person name="Armbrust E.V."/>
            <person name="Bowler C."/>
            <person name="Green B."/>
            <person name="Moulton V."/>
            <person name="Van Oosterhout C."/>
            <person name="Grigoriev I."/>
        </authorList>
    </citation>
    <scope>NUCLEOTIDE SEQUENCE [LARGE SCALE GENOMIC DNA]</scope>
    <source>
        <strain evidence="3 4">CCMP1102</strain>
    </source>
</reference>
<keyword evidence="4" id="KW-1185">Reference proteome</keyword>
<dbReference type="GO" id="GO:0012505">
    <property type="term" value="C:endomembrane system"/>
    <property type="evidence" value="ECO:0007669"/>
    <property type="project" value="UniProtKB-ARBA"/>
</dbReference>
<dbReference type="SMART" id="SM00222">
    <property type="entry name" value="Sec7"/>
    <property type="match status" value="1"/>
</dbReference>
<dbReference type="InterPro" id="IPR032691">
    <property type="entry name" value="Mon2/Sec7/BIG1-like_HUS"/>
</dbReference>
<evidence type="ECO:0000256" key="1">
    <source>
        <dbReference type="SAM" id="MobiDB-lite"/>
    </source>
</evidence>
<dbReference type="InParanoid" id="A0A1E7FJR2"/>
<dbReference type="GO" id="GO:0005737">
    <property type="term" value="C:cytoplasm"/>
    <property type="evidence" value="ECO:0007669"/>
    <property type="project" value="UniProtKB-ARBA"/>
</dbReference>
<dbReference type="InterPro" id="IPR023394">
    <property type="entry name" value="Sec7_C_sf"/>
</dbReference>
<dbReference type="PANTHER" id="PTHR10663:SF388">
    <property type="entry name" value="GOLGI-SPECIFIC BREFELDIN A-RESISTANCE GUANINE NUCLEOTIDE EXCHANGE FACTOR 1"/>
    <property type="match status" value="1"/>
</dbReference>
<dbReference type="Pfam" id="PF12783">
    <property type="entry name" value="Sec7-like_HUS"/>
    <property type="match status" value="1"/>
</dbReference>
<dbReference type="Proteomes" id="UP000095751">
    <property type="component" value="Unassembled WGS sequence"/>
</dbReference>
<dbReference type="PANTHER" id="PTHR10663">
    <property type="entry name" value="GUANYL-NUCLEOTIDE EXCHANGE FACTOR"/>
    <property type="match status" value="1"/>
</dbReference>